<protein>
    <recommendedName>
        <fullName evidence="10">EGF-like domain-containing protein</fullName>
    </recommendedName>
</protein>
<evidence type="ECO:0000256" key="4">
    <source>
        <dbReference type="ARBA" id="ARBA00022729"/>
    </source>
</evidence>
<dbReference type="GO" id="GO:0005509">
    <property type="term" value="F:calcium ion binding"/>
    <property type="evidence" value="ECO:0007669"/>
    <property type="project" value="InterPro"/>
</dbReference>
<dbReference type="Gene3D" id="2.90.20.10">
    <property type="entry name" value="Plasmodium vivax P25 domain"/>
    <property type="match status" value="2"/>
</dbReference>
<keyword evidence="2" id="KW-0964">Secreted</keyword>
<dbReference type="InterPro" id="IPR000742">
    <property type="entry name" value="EGF"/>
</dbReference>
<keyword evidence="3 8" id="KW-0245">EGF-like domain</keyword>
<feature type="disulfide bond" evidence="8">
    <location>
        <begin position="503"/>
        <end position="512"/>
    </location>
</feature>
<dbReference type="PROSITE" id="PS01187">
    <property type="entry name" value="EGF_CA"/>
    <property type="match status" value="1"/>
</dbReference>
<keyword evidence="4" id="KW-0732">Signal</keyword>
<dbReference type="AlphaFoldDB" id="A0A835Y2E2"/>
<dbReference type="InterPro" id="IPR009030">
    <property type="entry name" value="Growth_fac_rcpt_cys_sf"/>
</dbReference>
<evidence type="ECO:0000313" key="11">
    <source>
        <dbReference type="EMBL" id="KAG2494671.1"/>
    </source>
</evidence>
<evidence type="ECO:0000259" key="10">
    <source>
        <dbReference type="PROSITE" id="PS50026"/>
    </source>
</evidence>
<dbReference type="InterPro" id="IPR003645">
    <property type="entry name" value="Fol_N"/>
</dbReference>
<accession>A0A835Y2E2</accession>
<dbReference type="Gene3D" id="2.10.25.10">
    <property type="entry name" value="Laminin"/>
    <property type="match status" value="2"/>
</dbReference>
<dbReference type="PANTHER" id="PTHR24034:SF209">
    <property type="entry name" value="EGF-LIKE DOMAIN-CONTAINING PROTEIN"/>
    <property type="match status" value="1"/>
</dbReference>
<evidence type="ECO:0000256" key="7">
    <source>
        <dbReference type="ARBA" id="ARBA00023180"/>
    </source>
</evidence>
<keyword evidence="12" id="KW-1185">Reference proteome</keyword>
<evidence type="ECO:0000256" key="6">
    <source>
        <dbReference type="ARBA" id="ARBA00023157"/>
    </source>
</evidence>
<dbReference type="Proteomes" id="UP000612055">
    <property type="component" value="Unassembled WGS sequence"/>
</dbReference>
<keyword evidence="5" id="KW-0677">Repeat</keyword>
<dbReference type="PROSITE" id="PS50026">
    <property type="entry name" value="EGF_3"/>
    <property type="match status" value="1"/>
</dbReference>
<gene>
    <name evidence="11" type="ORF">HYH03_007187</name>
</gene>
<comment type="caution">
    <text evidence="8">Lacks conserved residue(s) required for the propagation of feature annotation.</text>
</comment>
<dbReference type="GO" id="GO:0005576">
    <property type="term" value="C:extracellular region"/>
    <property type="evidence" value="ECO:0007669"/>
    <property type="project" value="UniProtKB-SubCell"/>
</dbReference>
<dbReference type="InterPro" id="IPR001881">
    <property type="entry name" value="EGF-like_Ca-bd_dom"/>
</dbReference>
<dbReference type="InterPro" id="IPR050751">
    <property type="entry name" value="ECM_structural_protein"/>
</dbReference>
<evidence type="ECO:0000256" key="9">
    <source>
        <dbReference type="SAM" id="MobiDB-lite"/>
    </source>
</evidence>
<keyword evidence="7" id="KW-0325">Glycoprotein</keyword>
<evidence type="ECO:0000256" key="3">
    <source>
        <dbReference type="ARBA" id="ARBA00022536"/>
    </source>
</evidence>
<evidence type="ECO:0000256" key="8">
    <source>
        <dbReference type="PROSITE-ProRule" id="PRU00076"/>
    </source>
</evidence>
<dbReference type="InterPro" id="IPR026823">
    <property type="entry name" value="cEGF"/>
</dbReference>
<dbReference type="SMART" id="SM00274">
    <property type="entry name" value="FOLN"/>
    <property type="match status" value="6"/>
</dbReference>
<comment type="subcellular location">
    <subcellularLocation>
        <location evidence="1">Secreted</location>
    </subcellularLocation>
</comment>
<evidence type="ECO:0000256" key="2">
    <source>
        <dbReference type="ARBA" id="ARBA00022525"/>
    </source>
</evidence>
<evidence type="ECO:0000256" key="5">
    <source>
        <dbReference type="ARBA" id="ARBA00022737"/>
    </source>
</evidence>
<dbReference type="Pfam" id="PF12662">
    <property type="entry name" value="cEGF"/>
    <property type="match status" value="1"/>
</dbReference>
<sequence length="781" mass="82683">MQARLSERLPTELRSATAADVTALCGPLALRNPLYKDTGKQGQNPMYNPGSRTGGPNPLYDDKGGVVINPLFEAPNMGSVMSNPMYEETLTAMPYLTCTDCIDLMPTCLNTPGSFECLCPRGYQWNAATRRCVDINECLANPNPCYPYQCNNKIGGYDCTCPATDATTGIDVLTKWPFCTPISPCATIRCGPNMYCTVNAAGAATCVCRRGYVMDVVARFCVPDMCPLVRCPAGSICQMYNGQPRCICRTGTIWSLDRTCITPPTGINCTGCDPATQGNMCVMEDPATTGMTSSCKCLPGYVPNPAAGSPACIQDWCRWLSCRPPFVCAVNARRVATCVCPTPLKPSADGRDCVCPVACTNGQCIMNAGAVDCKCNPGFVKDAATKACVPDLCPNFKCDCGEQTCIMENGRPKCVCPPGTVVDEYYGVCVPDPCYLLDCADCASVKEVATCSFQANCPIAKGFVKDINGRCVRNRCIVKAPQLAPCPANATCKMDGKNVICSCKAGFVPPNCAPDGCGAKCDYTTQDCVASSSSDATVPPSYSCVCKPGYILNATRSCVLNPCATVKCAANRECVVSFPATGAPTATCVCIDGFVVDAVTGACVRDRCPAVSCASKGETCQMRNGVAVCWPKCPTGSVLDLTGQCVVSTCRGVTCPAAAPNCYMVSEGVTGCGCPAPNYVYDSVNMYCRCAAGRVRDQITQRCVPNACVAYTCKTDAHACYMQTPAGTLNPGTVCLSCPPGYVKDINGFCVINKCPTFPKCTGGAICRMDLNTPFCWVIPY</sequence>
<proteinExistence type="predicted"/>
<dbReference type="InterPro" id="IPR018097">
    <property type="entry name" value="EGF_Ca-bd_CS"/>
</dbReference>
<dbReference type="SMART" id="SM00179">
    <property type="entry name" value="EGF_CA"/>
    <property type="match status" value="4"/>
</dbReference>
<name>A0A835Y2E2_9CHLO</name>
<feature type="region of interest" description="Disordered" evidence="9">
    <location>
        <begin position="37"/>
        <end position="56"/>
    </location>
</feature>
<organism evidence="11 12">
    <name type="scientific">Edaphochlamys debaryana</name>
    <dbReference type="NCBI Taxonomy" id="47281"/>
    <lineage>
        <taxon>Eukaryota</taxon>
        <taxon>Viridiplantae</taxon>
        <taxon>Chlorophyta</taxon>
        <taxon>core chlorophytes</taxon>
        <taxon>Chlorophyceae</taxon>
        <taxon>CS clade</taxon>
        <taxon>Chlamydomonadales</taxon>
        <taxon>Chlamydomonadales incertae sedis</taxon>
        <taxon>Edaphochlamys</taxon>
    </lineage>
</organism>
<dbReference type="SUPFAM" id="SSF57184">
    <property type="entry name" value="Growth factor receptor domain"/>
    <property type="match status" value="1"/>
</dbReference>
<reference evidence="11" key="1">
    <citation type="journal article" date="2020" name="bioRxiv">
        <title>Comparative genomics of Chlamydomonas.</title>
        <authorList>
            <person name="Craig R.J."/>
            <person name="Hasan A.R."/>
            <person name="Ness R.W."/>
            <person name="Keightley P.D."/>
        </authorList>
    </citation>
    <scope>NUCLEOTIDE SEQUENCE</scope>
    <source>
        <strain evidence="11">CCAP 11/70</strain>
    </source>
</reference>
<evidence type="ECO:0000313" key="12">
    <source>
        <dbReference type="Proteomes" id="UP000612055"/>
    </source>
</evidence>
<dbReference type="PROSITE" id="PS01186">
    <property type="entry name" value="EGF_2"/>
    <property type="match status" value="2"/>
</dbReference>
<evidence type="ECO:0000256" key="1">
    <source>
        <dbReference type="ARBA" id="ARBA00004613"/>
    </source>
</evidence>
<comment type="caution">
    <text evidence="11">The sequence shown here is derived from an EMBL/GenBank/DDBJ whole genome shotgun (WGS) entry which is preliminary data.</text>
</comment>
<dbReference type="EMBL" id="JAEHOE010000029">
    <property type="protein sequence ID" value="KAG2494671.1"/>
    <property type="molecule type" value="Genomic_DNA"/>
</dbReference>
<keyword evidence="6 8" id="KW-1015">Disulfide bond</keyword>
<dbReference type="PANTHER" id="PTHR24034">
    <property type="entry name" value="EGF-LIKE DOMAIN-CONTAINING PROTEIN"/>
    <property type="match status" value="1"/>
</dbReference>
<dbReference type="SMART" id="SM00181">
    <property type="entry name" value="EGF"/>
    <property type="match status" value="11"/>
</dbReference>
<feature type="domain" description="EGF-like" evidence="10">
    <location>
        <begin position="472"/>
        <end position="513"/>
    </location>
</feature>
<dbReference type="OrthoDB" id="527990at2759"/>
<dbReference type="FunFam" id="2.10.25.10:FF:000014">
    <property type="entry name" value="Latent-transforming growth factor beta-binding protein 3"/>
    <property type="match status" value="1"/>
</dbReference>